<organism evidence="1 2">
    <name type="scientific">Flavobacterium qiangtangense</name>
    <dbReference type="NCBI Taxonomy" id="1442595"/>
    <lineage>
        <taxon>Bacteria</taxon>
        <taxon>Pseudomonadati</taxon>
        <taxon>Bacteroidota</taxon>
        <taxon>Flavobacteriia</taxon>
        <taxon>Flavobacteriales</taxon>
        <taxon>Flavobacteriaceae</taxon>
        <taxon>Flavobacterium</taxon>
    </lineage>
</organism>
<protein>
    <submittedName>
        <fullName evidence="1">Uncharacterized protein</fullName>
    </submittedName>
</protein>
<dbReference type="EMBL" id="JBHSQB010000004">
    <property type="protein sequence ID" value="MFC6095785.1"/>
    <property type="molecule type" value="Genomic_DNA"/>
</dbReference>
<accession>A0ABW1PJI0</accession>
<comment type="caution">
    <text evidence="1">The sequence shown here is derived from an EMBL/GenBank/DDBJ whole genome shotgun (WGS) entry which is preliminary data.</text>
</comment>
<sequence length="107" mass="13065">MDNNLKAKIKRIQKKCPYGECIFYNGYIIINYQIGDVPYDCMVYSMDDYYTVEYFGQHPNGKAWYYYSRWDAWDLDKESYDLWNQVPGFEKAFEQYQHWYGVKINLV</sequence>
<dbReference type="RefSeq" id="WP_379790453.1">
    <property type="nucleotide sequence ID" value="NZ_JBHSQB010000004.1"/>
</dbReference>
<keyword evidence="2" id="KW-1185">Reference proteome</keyword>
<evidence type="ECO:0000313" key="2">
    <source>
        <dbReference type="Proteomes" id="UP001596287"/>
    </source>
</evidence>
<dbReference type="Proteomes" id="UP001596287">
    <property type="component" value="Unassembled WGS sequence"/>
</dbReference>
<proteinExistence type="predicted"/>
<gene>
    <name evidence="1" type="ORF">ACFPVY_03930</name>
</gene>
<name>A0ABW1PJI0_9FLAO</name>
<evidence type="ECO:0000313" key="1">
    <source>
        <dbReference type="EMBL" id="MFC6095785.1"/>
    </source>
</evidence>
<reference evidence="2" key="1">
    <citation type="journal article" date="2019" name="Int. J. Syst. Evol. Microbiol.">
        <title>The Global Catalogue of Microorganisms (GCM) 10K type strain sequencing project: providing services to taxonomists for standard genome sequencing and annotation.</title>
        <authorList>
            <consortium name="The Broad Institute Genomics Platform"/>
            <consortium name="The Broad Institute Genome Sequencing Center for Infectious Disease"/>
            <person name="Wu L."/>
            <person name="Ma J."/>
        </authorList>
    </citation>
    <scope>NUCLEOTIDE SEQUENCE [LARGE SCALE GENOMIC DNA]</scope>
    <source>
        <strain evidence="2">CCUG 49679</strain>
    </source>
</reference>